<dbReference type="SUPFAM" id="SSF49863">
    <property type="entry name" value="Hyaluronate lyase-like, C-terminal domain"/>
    <property type="match status" value="1"/>
</dbReference>
<protein>
    <submittedName>
        <fullName evidence="1">Chondroitinase (Chondroitin lyase)</fullName>
    </submittedName>
</protein>
<proteinExistence type="predicted"/>
<dbReference type="Proteomes" id="UP000019380">
    <property type="component" value="Unassembled WGS sequence"/>
</dbReference>
<dbReference type="GO" id="GO:0005975">
    <property type="term" value="P:carbohydrate metabolic process"/>
    <property type="evidence" value="ECO:0007669"/>
    <property type="project" value="InterPro"/>
</dbReference>
<dbReference type="GO" id="GO:0016829">
    <property type="term" value="F:lyase activity"/>
    <property type="evidence" value="ECO:0007669"/>
    <property type="project" value="UniProtKB-KW"/>
</dbReference>
<reference evidence="1 2" key="1">
    <citation type="submission" date="2013-12" db="EMBL/GenBank/DDBJ databases">
        <title>Improved hybrid genome assemblies of Bacteroides xylanisolvens SD CC 1b and Bacteroides xylanisolvens SD CC 2a using Illumina and 454 Sequencing.</title>
        <authorList>
            <person name="Ramaraj T."/>
            <person name="Sundararajan A."/>
            <person name="Mudge J."/>
            <person name="Schilkey F.D."/>
            <person name="Delvecchio V."/>
            <person name="Donlon M."/>
            <person name="Ziemer C."/>
        </authorList>
    </citation>
    <scope>NUCLEOTIDE SEQUENCE [LARGE SCALE GENOMIC DNA]</scope>
</reference>
<gene>
    <name evidence="1" type="ORF">BN890_54800</name>
</gene>
<sequence>MYAKESDKGIRLSVCDPNLNIEEKTYTTKEPSRPITKEIRLKGHWRLTSPMENVRLEQQGDQTVLTVTCQHGQPVEMLMENK</sequence>
<name>W6PIU5_9BACE</name>
<comment type="caution">
    <text evidence="1">The sequence shown here is derived from an EMBL/GenBank/DDBJ whole genome shotgun (WGS) entry which is preliminary data.</text>
</comment>
<organism evidence="1 2">
    <name type="scientific">Bacteroides xylanisolvens SD CC 1b</name>
    <dbReference type="NCBI Taxonomy" id="702447"/>
    <lineage>
        <taxon>Bacteria</taxon>
        <taxon>Pseudomonadati</taxon>
        <taxon>Bacteroidota</taxon>
        <taxon>Bacteroidia</taxon>
        <taxon>Bacteroidales</taxon>
        <taxon>Bacteroidaceae</taxon>
        <taxon>Bacteroides</taxon>
    </lineage>
</organism>
<evidence type="ECO:0000313" key="2">
    <source>
        <dbReference type="Proteomes" id="UP000019380"/>
    </source>
</evidence>
<dbReference type="InterPro" id="IPR011071">
    <property type="entry name" value="Lyase_8-like_C"/>
</dbReference>
<dbReference type="Gene3D" id="2.60.220.10">
    <property type="entry name" value="Polysaccharide lyase family 8-like, C-terminal"/>
    <property type="match status" value="1"/>
</dbReference>
<accession>W6PIU5</accession>
<evidence type="ECO:0000313" key="1">
    <source>
        <dbReference type="EMBL" id="CDM07852.1"/>
    </source>
</evidence>
<keyword evidence="1" id="KW-0456">Lyase</keyword>
<dbReference type="EMBL" id="CBXG010000057">
    <property type="protein sequence ID" value="CDM07852.1"/>
    <property type="molecule type" value="Genomic_DNA"/>
</dbReference>
<dbReference type="AlphaFoldDB" id="W6PIU5"/>